<gene>
    <name evidence="2" type="ORF">ABW02_10735</name>
</gene>
<dbReference type="OrthoDB" id="195113at2"/>
<organism evidence="2 3">
    <name type="scientific">Niallia circulans</name>
    <name type="common">Bacillus circulans</name>
    <dbReference type="NCBI Taxonomy" id="1397"/>
    <lineage>
        <taxon>Bacteria</taxon>
        <taxon>Bacillati</taxon>
        <taxon>Bacillota</taxon>
        <taxon>Bacilli</taxon>
        <taxon>Bacillales</taxon>
        <taxon>Bacillaceae</taxon>
        <taxon>Niallia</taxon>
    </lineage>
</organism>
<dbReference type="SUPFAM" id="SSF53597">
    <property type="entry name" value="Dihydrofolate reductase-like"/>
    <property type="match status" value="1"/>
</dbReference>
<reference evidence="2 3" key="1">
    <citation type="submission" date="2015-05" db="EMBL/GenBank/DDBJ databases">
        <title>Whole genome sequence and identification of bacterial endophytes from Costus igneus.</title>
        <authorList>
            <person name="Lee Y.P."/>
            <person name="Gan H.M."/>
            <person name="Eng W."/>
            <person name="Wheatley M.S."/>
            <person name="Caraballo A."/>
            <person name="Polter S."/>
            <person name="Savka M.A."/>
            <person name="Hudson A.O."/>
        </authorList>
    </citation>
    <scope>NUCLEOTIDE SEQUENCE [LARGE SCALE GENOMIC DNA]</scope>
    <source>
        <strain evidence="2 3">RIT379</strain>
    </source>
</reference>
<dbReference type="RefSeq" id="WP_047942046.1">
    <property type="nucleotide sequence ID" value="NZ_JAMAUJ010000014.1"/>
</dbReference>
<dbReference type="GO" id="GO:0009231">
    <property type="term" value="P:riboflavin biosynthetic process"/>
    <property type="evidence" value="ECO:0007669"/>
    <property type="project" value="InterPro"/>
</dbReference>
<dbReference type="InterPro" id="IPR024072">
    <property type="entry name" value="DHFR-like_dom_sf"/>
</dbReference>
<keyword evidence="3" id="KW-1185">Reference proteome</keyword>
<protein>
    <recommendedName>
        <fullName evidence="1">Bacterial bifunctional deaminase-reductase C-terminal domain-containing protein</fullName>
    </recommendedName>
</protein>
<dbReference type="PRINTS" id="PR00070">
    <property type="entry name" value="DHFR"/>
</dbReference>
<dbReference type="PANTHER" id="PTHR38011">
    <property type="entry name" value="DIHYDROFOLATE REDUCTASE FAMILY PROTEIN (AFU_ORTHOLOGUE AFUA_8G06820)"/>
    <property type="match status" value="1"/>
</dbReference>
<proteinExistence type="predicted"/>
<accession>A0A0J1IKT2</accession>
<dbReference type="EMBL" id="LDPH01000008">
    <property type="protein sequence ID" value="KLV26569.1"/>
    <property type="molecule type" value="Genomic_DNA"/>
</dbReference>
<dbReference type="AlphaFoldDB" id="A0A0J1IKT2"/>
<dbReference type="InterPro" id="IPR050765">
    <property type="entry name" value="Riboflavin_Biosynth_HTPR"/>
</dbReference>
<evidence type="ECO:0000313" key="3">
    <source>
        <dbReference type="Proteomes" id="UP000036045"/>
    </source>
</evidence>
<feature type="domain" description="Bacterial bifunctional deaminase-reductase C-terminal" evidence="1">
    <location>
        <begin position="6"/>
        <end position="162"/>
    </location>
</feature>
<name>A0A0J1IKT2_NIACI</name>
<dbReference type="GO" id="GO:0008703">
    <property type="term" value="F:5-amino-6-(5-phosphoribosylamino)uracil reductase activity"/>
    <property type="evidence" value="ECO:0007669"/>
    <property type="project" value="InterPro"/>
</dbReference>
<dbReference type="InterPro" id="IPR002734">
    <property type="entry name" value="RibDG_C"/>
</dbReference>
<comment type="caution">
    <text evidence="2">The sequence shown here is derived from an EMBL/GenBank/DDBJ whole genome shotgun (WGS) entry which is preliminary data.</text>
</comment>
<dbReference type="Pfam" id="PF01872">
    <property type="entry name" value="RibD_C"/>
    <property type="match status" value="1"/>
</dbReference>
<dbReference type="Gene3D" id="3.40.430.10">
    <property type="entry name" value="Dihydrofolate Reductase, subunit A"/>
    <property type="match status" value="1"/>
</dbReference>
<dbReference type="Proteomes" id="UP000036045">
    <property type="component" value="Unassembled WGS sequence"/>
</dbReference>
<dbReference type="PANTHER" id="PTHR38011:SF11">
    <property type="entry name" value="2,5-DIAMINO-6-RIBOSYLAMINO-4(3H)-PYRIMIDINONE 5'-PHOSPHATE REDUCTASE"/>
    <property type="match status" value="1"/>
</dbReference>
<evidence type="ECO:0000259" key="1">
    <source>
        <dbReference type="Pfam" id="PF01872"/>
    </source>
</evidence>
<evidence type="ECO:0000313" key="2">
    <source>
        <dbReference type="EMBL" id="KLV26569.1"/>
    </source>
</evidence>
<sequence>MKKQRNIVLFTATSLDGYIAGKDESLEWLFKVEGEGDNGFSAFYETIDTILMGRKTYDWIINHTNDFSYKNKECYVFSRQEHKDTDEVTFIKDDIIEFANKLKKQEGKNIWMVGGGELLHSFLKEKLIDEFILTIAPAIIGEGVPLFKEADYQVDLILKGTKCFNQFVEVHYERRR</sequence>
<dbReference type="PATRIC" id="fig|1397.4.peg.5461"/>